<keyword evidence="6" id="KW-0694">RNA-binding</keyword>
<sequence length="525" mass="59683">MVVEEIISSEDEKMLLESVIWSEDADDQNFQKSLKRRRVKHFGYEFHYENNNVDKDKPLPGGLPDICDSILEKWLKKGYIKYKPDQLTINQYEPGHGIPAHIDTHSAFEDEIISLSLGSEVVMDFKHPDGVTVQVMLPCRSLLVMTGESRYLWTHGITPRKFDTIQASEHYKSGIITSDIGDLTLSKRGIRTSFTFRKVRHTPCNCSYSSVCDSQRKETPPSFPKSEKEATQLEQEYVHRVYEEIAGHFSSTRHTPWPRIVEFLKSLPNGSIVADIGCGNGKYLGINKELYMIGCDRSPNLVDICRERQLQAFVCDALAIPFRTGSCDACISIAVIHHFATAERRVAALQELVRLLRPGGKALIYVWAMEQEYNNQKSKYLKENRINQGKKEISDTSTRGQLVEQMPDVNNQDLAFSMPSINVFQEEECNSRKVTNSELPIHTNRTTFHSQDVLVPWHLKGNPGKDKSVEPFGPVGSHDPGSVFHRYYHVFCAGELEAACQTLSNVSILQSYYDQGNWCVILQKI</sequence>
<evidence type="ECO:0000256" key="3">
    <source>
        <dbReference type="ARBA" id="ARBA00022679"/>
    </source>
</evidence>
<evidence type="ECO:0000313" key="8">
    <source>
        <dbReference type="EMBL" id="MBZ3878957.1"/>
    </source>
</evidence>
<dbReference type="AlphaFoldDB" id="A0AA41T0G7"/>
<dbReference type="InterPro" id="IPR029063">
    <property type="entry name" value="SAM-dependent_MTases_sf"/>
</dbReference>
<keyword evidence="9" id="KW-1185">Reference proteome</keyword>
<dbReference type="SUPFAM" id="SSF51197">
    <property type="entry name" value="Clavaminate synthase-like"/>
    <property type="match status" value="1"/>
</dbReference>
<dbReference type="InterPro" id="IPR013216">
    <property type="entry name" value="Methyltransf_11"/>
</dbReference>
<dbReference type="PANTHER" id="PTHR13069:SF21">
    <property type="entry name" value="ALKYLATED DNA REPAIR PROTEIN ALKB HOMOLOG 8"/>
    <property type="match status" value="1"/>
</dbReference>
<dbReference type="InterPro" id="IPR027450">
    <property type="entry name" value="AlkB-like"/>
</dbReference>
<dbReference type="GO" id="GO:0005634">
    <property type="term" value="C:nucleus"/>
    <property type="evidence" value="ECO:0007669"/>
    <property type="project" value="TreeGrafter"/>
</dbReference>
<evidence type="ECO:0000256" key="6">
    <source>
        <dbReference type="ARBA" id="ARBA00022884"/>
    </source>
</evidence>
<evidence type="ECO:0000256" key="1">
    <source>
        <dbReference type="ARBA" id="ARBA00001954"/>
    </source>
</evidence>
<dbReference type="PROSITE" id="PS51471">
    <property type="entry name" value="FE2OG_OXY"/>
    <property type="match status" value="1"/>
</dbReference>
<protein>
    <submittedName>
        <fullName evidence="8">Alkylated DNA repair protein alkB-like protein 8</fullName>
    </submittedName>
</protein>
<dbReference type="Proteomes" id="UP001166674">
    <property type="component" value="Unassembled WGS sequence"/>
</dbReference>
<evidence type="ECO:0000313" key="9">
    <source>
        <dbReference type="Proteomes" id="UP001166674"/>
    </source>
</evidence>
<dbReference type="FunFam" id="2.60.120.1520:FF:000001">
    <property type="entry name" value="Alkylated DNA repair protein alkB homolog 8"/>
    <property type="match status" value="1"/>
</dbReference>
<keyword evidence="3" id="KW-0808">Transferase</keyword>
<keyword evidence="5" id="KW-0862">Zinc</keyword>
<comment type="cofactor">
    <cofactor evidence="1">
        <name>Fe(2+)</name>
        <dbReference type="ChEBI" id="CHEBI:29033"/>
    </cofactor>
</comment>
<evidence type="ECO:0000256" key="5">
    <source>
        <dbReference type="ARBA" id="ARBA00022833"/>
    </source>
</evidence>
<keyword evidence="2" id="KW-0489">Methyltransferase</keyword>
<dbReference type="GO" id="GO:0005737">
    <property type="term" value="C:cytoplasm"/>
    <property type="evidence" value="ECO:0007669"/>
    <property type="project" value="TreeGrafter"/>
</dbReference>
<dbReference type="Pfam" id="PF13532">
    <property type="entry name" value="2OG-FeII_Oxy_2"/>
    <property type="match status" value="1"/>
</dbReference>
<feature type="domain" description="Fe2OG dioxygenase" evidence="7">
    <location>
        <begin position="83"/>
        <end position="200"/>
    </location>
</feature>
<dbReference type="FunFam" id="2.60.120.590:FF:000012">
    <property type="entry name" value="AlkB homolog 8, tRNA methyltransferase"/>
    <property type="match status" value="1"/>
</dbReference>
<dbReference type="GO" id="GO:0106335">
    <property type="term" value="F:tRNA (5-carboxymethyluridine(34)-5-O)-methyltransferase activity"/>
    <property type="evidence" value="ECO:0007669"/>
    <property type="project" value="TreeGrafter"/>
</dbReference>
<dbReference type="GO" id="GO:0008757">
    <property type="term" value="F:S-adenosylmethionine-dependent methyltransferase activity"/>
    <property type="evidence" value="ECO:0007669"/>
    <property type="project" value="InterPro"/>
</dbReference>
<comment type="caution">
    <text evidence="8">The sequence shown here is derived from an EMBL/GenBank/DDBJ whole genome shotgun (WGS) entry which is preliminary data.</text>
</comment>
<dbReference type="InterPro" id="IPR051422">
    <property type="entry name" value="AlkB_tRNA_MeTrf/Diox"/>
</dbReference>
<dbReference type="PANTHER" id="PTHR13069">
    <property type="entry name" value="ALKYLATED DNA REPAIR PROTEIN ALKB HOMOLOG 8"/>
    <property type="match status" value="1"/>
</dbReference>
<accession>A0AA41T0G7</accession>
<dbReference type="GO" id="GO:0030488">
    <property type="term" value="P:tRNA methylation"/>
    <property type="evidence" value="ECO:0007669"/>
    <property type="project" value="TreeGrafter"/>
</dbReference>
<keyword evidence="4" id="KW-0949">S-adenosyl-L-methionine</keyword>
<evidence type="ECO:0000259" key="7">
    <source>
        <dbReference type="PROSITE" id="PS51471"/>
    </source>
</evidence>
<dbReference type="Gene3D" id="2.60.120.1520">
    <property type="match status" value="1"/>
</dbReference>
<evidence type="ECO:0000256" key="2">
    <source>
        <dbReference type="ARBA" id="ARBA00022603"/>
    </source>
</evidence>
<proteinExistence type="predicted"/>
<dbReference type="InterPro" id="IPR005123">
    <property type="entry name" value="Oxoglu/Fe-dep_dioxygenase_dom"/>
</dbReference>
<gene>
    <name evidence="8" type="ORF">SUZIE_150535</name>
</gene>
<dbReference type="Gene3D" id="3.40.50.150">
    <property type="entry name" value="Vaccinia Virus protein VP39"/>
    <property type="match status" value="1"/>
</dbReference>
<name>A0AA41T0G7_SCICA</name>
<reference evidence="8" key="1">
    <citation type="submission" date="2020-03" db="EMBL/GenBank/DDBJ databases">
        <title>Studies in the Genomics of Life Span.</title>
        <authorList>
            <person name="Glass D."/>
        </authorList>
    </citation>
    <scope>NUCLEOTIDE SEQUENCE</scope>
    <source>
        <strain evidence="8">SUZIE</strain>
        <tissue evidence="8">Muscle</tissue>
    </source>
</reference>
<dbReference type="Pfam" id="PF08241">
    <property type="entry name" value="Methyltransf_11"/>
    <property type="match status" value="1"/>
</dbReference>
<dbReference type="GO" id="GO:0002098">
    <property type="term" value="P:tRNA wobble uridine modification"/>
    <property type="evidence" value="ECO:0007669"/>
    <property type="project" value="TreeGrafter"/>
</dbReference>
<dbReference type="CDD" id="cd02440">
    <property type="entry name" value="AdoMet_MTases"/>
    <property type="match status" value="1"/>
</dbReference>
<dbReference type="SUPFAM" id="SSF53335">
    <property type="entry name" value="S-adenosyl-L-methionine-dependent methyltransferases"/>
    <property type="match status" value="1"/>
</dbReference>
<dbReference type="GO" id="GO:0000049">
    <property type="term" value="F:tRNA binding"/>
    <property type="evidence" value="ECO:0007669"/>
    <property type="project" value="TreeGrafter"/>
</dbReference>
<organism evidence="8 9">
    <name type="scientific">Sciurus carolinensis</name>
    <name type="common">Eastern gray squirrel</name>
    <dbReference type="NCBI Taxonomy" id="30640"/>
    <lineage>
        <taxon>Eukaryota</taxon>
        <taxon>Metazoa</taxon>
        <taxon>Chordata</taxon>
        <taxon>Craniata</taxon>
        <taxon>Vertebrata</taxon>
        <taxon>Euteleostomi</taxon>
        <taxon>Mammalia</taxon>
        <taxon>Eutheria</taxon>
        <taxon>Euarchontoglires</taxon>
        <taxon>Glires</taxon>
        <taxon>Rodentia</taxon>
        <taxon>Sciuromorpha</taxon>
        <taxon>Sciuridae</taxon>
        <taxon>Sciurinae</taxon>
        <taxon>Sciurini</taxon>
        <taxon>Sciurus</taxon>
    </lineage>
</organism>
<dbReference type="EMBL" id="JAATJV010344333">
    <property type="protein sequence ID" value="MBZ3878957.1"/>
    <property type="molecule type" value="Genomic_DNA"/>
</dbReference>
<evidence type="ECO:0000256" key="4">
    <source>
        <dbReference type="ARBA" id="ARBA00022691"/>
    </source>
</evidence>